<dbReference type="AlphaFoldDB" id="A0A6P8WMC3"/>
<dbReference type="InterPro" id="IPR029041">
    <property type="entry name" value="FAD-linked_oxidoreductase-like"/>
</dbReference>
<dbReference type="GO" id="GO:0009086">
    <property type="term" value="P:methionine biosynthetic process"/>
    <property type="evidence" value="ECO:0007669"/>
    <property type="project" value="TreeGrafter"/>
</dbReference>
<protein>
    <submittedName>
        <fullName evidence="9">Methylenetetrahydrofolate reductase-like isoform X1</fullName>
    </submittedName>
</protein>
<evidence type="ECO:0000256" key="5">
    <source>
        <dbReference type="ARBA" id="ARBA00022827"/>
    </source>
</evidence>
<dbReference type="GO" id="GO:0004489">
    <property type="term" value="F:methylenetetrahydrofolate reductase [NAD(P)H] activity"/>
    <property type="evidence" value="ECO:0007669"/>
    <property type="project" value="InterPro"/>
</dbReference>
<keyword evidence="5" id="KW-0274">FAD</keyword>
<dbReference type="InterPro" id="IPR003171">
    <property type="entry name" value="Mehydrof_redctse-like"/>
</dbReference>
<proteinExistence type="inferred from homology"/>
<keyword evidence="8" id="KW-1185">Reference proteome</keyword>
<evidence type="ECO:0000313" key="8">
    <source>
        <dbReference type="Proteomes" id="UP000515160"/>
    </source>
</evidence>
<keyword evidence="6" id="KW-0560">Oxidoreductase</keyword>
<dbReference type="CDD" id="cd00537">
    <property type="entry name" value="MTHFR"/>
    <property type="match status" value="1"/>
</dbReference>
<dbReference type="Pfam" id="PF02219">
    <property type="entry name" value="MTHFR"/>
    <property type="match status" value="1"/>
</dbReference>
<dbReference type="OrthoDB" id="16284at2759"/>
<dbReference type="RefSeq" id="XP_034104841.1">
    <property type="nucleotide sequence ID" value="XM_034248950.2"/>
</dbReference>
<reference evidence="9" key="1">
    <citation type="submission" date="2025-08" db="UniProtKB">
        <authorList>
            <consortium name="RefSeq"/>
        </authorList>
    </citation>
    <scope>IDENTIFICATION</scope>
    <source>
        <strain evidence="9">15112-1751.03</strain>
        <tissue evidence="9">Whole Adult</tissue>
    </source>
</reference>
<dbReference type="PANTHER" id="PTHR45754">
    <property type="entry name" value="METHYLENETETRAHYDROFOLATE REDUCTASE"/>
    <property type="match status" value="1"/>
</dbReference>
<dbReference type="PANTHER" id="PTHR45754:SF3">
    <property type="entry name" value="METHYLENETETRAHYDROFOLATE REDUCTASE (NADPH)"/>
    <property type="match status" value="1"/>
</dbReference>
<keyword evidence="4" id="KW-0285">Flavoprotein</keyword>
<gene>
    <name evidence="9" type="primary">LOC117568352</name>
</gene>
<comment type="pathway">
    <text evidence="2 7">One-carbon metabolism; tetrahydrofolate interconversion.</text>
</comment>
<dbReference type="GO" id="GO:0035999">
    <property type="term" value="P:tetrahydrofolate interconversion"/>
    <property type="evidence" value="ECO:0007669"/>
    <property type="project" value="UniProtKB-UniPathway"/>
</dbReference>
<sequence length="368" mass="42374">MCFNLSRILSHTTFLRSMRTIKRNQYHSHCKYHWMFAKRLCSSEANASAIKPYFEFTDDQKEHCLNDPNIAEIVKEKSKRKEFFYGIEIPLKMDLNTCLDFKMFLPQMPEFMSIVWTKQFSDAIRSASMAKLPNIQTVSHLTPFIPAMAHISLHRLTQQHLNDFLDLNLNNVLVIRGDHVEEGQEYNYAYEAVKYLRAARGNRLAIAVAGYPEGYTNLQVGPRNKALDIEYLKLKIDIGANLIITQLCYSAEKIIELIKDARIAGITVPILVGIIVPYSFSNYQIIERITGVRLSPEARIEVEQLSSDDTKVKDYFVQLMVRIIQQILEADLGIYGIQFFTLNHFEPVVEVLRELRSKGIPKNSKADC</sequence>
<dbReference type="GO" id="GO:0005829">
    <property type="term" value="C:cytosol"/>
    <property type="evidence" value="ECO:0007669"/>
    <property type="project" value="TreeGrafter"/>
</dbReference>
<evidence type="ECO:0000256" key="4">
    <source>
        <dbReference type="ARBA" id="ARBA00022630"/>
    </source>
</evidence>
<evidence type="ECO:0000256" key="6">
    <source>
        <dbReference type="ARBA" id="ARBA00023002"/>
    </source>
</evidence>
<comment type="cofactor">
    <cofactor evidence="1">
        <name>FAD</name>
        <dbReference type="ChEBI" id="CHEBI:57692"/>
    </cofactor>
</comment>
<accession>A0A6P8WMC3</accession>
<dbReference type="UniPathway" id="UPA00193"/>
<dbReference type="GO" id="GO:0071949">
    <property type="term" value="F:FAD binding"/>
    <property type="evidence" value="ECO:0007669"/>
    <property type="project" value="TreeGrafter"/>
</dbReference>
<comment type="similarity">
    <text evidence="3">Belongs to the methylenetetrahydrofolate reductase family.</text>
</comment>
<evidence type="ECO:0000313" key="9">
    <source>
        <dbReference type="RefSeq" id="XP_034104841.1"/>
    </source>
</evidence>
<dbReference type="Proteomes" id="UP000515160">
    <property type="component" value="Chromosome 3"/>
</dbReference>
<evidence type="ECO:0000256" key="3">
    <source>
        <dbReference type="ARBA" id="ARBA00006743"/>
    </source>
</evidence>
<evidence type="ECO:0000256" key="7">
    <source>
        <dbReference type="RuleBase" id="RU004254"/>
    </source>
</evidence>
<dbReference type="SUPFAM" id="SSF51730">
    <property type="entry name" value="FAD-linked oxidoreductase"/>
    <property type="match status" value="1"/>
</dbReference>
<dbReference type="GeneID" id="117568352"/>
<organism evidence="8 9">
    <name type="scientific">Drosophila albomicans</name>
    <name type="common">Fruit fly</name>
    <dbReference type="NCBI Taxonomy" id="7291"/>
    <lineage>
        <taxon>Eukaryota</taxon>
        <taxon>Metazoa</taxon>
        <taxon>Ecdysozoa</taxon>
        <taxon>Arthropoda</taxon>
        <taxon>Hexapoda</taxon>
        <taxon>Insecta</taxon>
        <taxon>Pterygota</taxon>
        <taxon>Neoptera</taxon>
        <taxon>Endopterygota</taxon>
        <taxon>Diptera</taxon>
        <taxon>Brachycera</taxon>
        <taxon>Muscomorpha</taxon>
        <taxon>Ephydroidea</taxon>
        <taxon>Drosophilidae</taxon>
        <taxon>Drosophila</taxon>
    </lineage>
</organism>
<dbReference type="Gene3D" id="3.20.20.220">
    <property type="match status" value="1"/>
</dbReference>
<evidence type="ECO:0000256" key="2">
    <source>
        <dbReference type="ARBA" id="ARBA00004777"/>
    </source>
</evidence>
<evidence type="ECO:0000256" key="1">
    <source>
        <dbReference type="ARBA" id="ARBA00001974"/>
    </source>
</evidence>
<name>A0A6P8WMC3_DROAB</name>